<dbReference type="AlphaFoldDB" id="A0A4Q1BHE7"/>
<comment type="caution">
    <text evidence="2">The sequence shown here is derived from an EMBL/GenBank/DDBJ whole genome shotgun (WGS) entry which is preliminary data.</text>
</comment>
<name>A0A4Q1BHE7_TREME</name>
<keyword evidence="3" id="KW-1185">Reference proteome</keyword>
<feature type="compositionally biased region" description="Polar residues" evidence="1">
    <location>
        <begin position="167"/>
        <end position="192"/>
    </location>
</feature>
<evidence type="ECO:0000256" key="1">
    <source>
        <dbReference type="SAM" id="MobiDB-lite"/>
    </source>
</evidence>
<dbReference type="InParanoid" id="A0A4Q1BHE7"/>
<dbReference type="VEuPathDB" id="FungiDB:TREMEDRAFT_62114"/>
<dbReference type="EMBL" id="SDIL01000080">
    <property type="protein sequence ID" value="RXK37021.1"/>
    <property type="molecule type" value="Genomic_DNA"/>
</dbReference>
<sequence length="208" mass="22370">MLLVDPVKDAVVTNYSHSEFGALGEFRETNPGKEWNYVGKKPKDPVPSSSHHAATIPKSHTSTSRSSKQLPSRRTIQGSHDYGFFEEPVRISERMTEPTMRASLDSLPNSQSFYLHPAPSEHRPPHSSLIEFLTSPGGAGADAFAALSGYMATAPTMHNLIAAAIQESQNDQVEPSNASNNTLNESPVTGASSPDDPPAGVTETEGRE</sequence>
<gene>
    <name evidence="2" type="ORF">M231_05728</name>
</gene>
<organism evidence="2 3">
    <name type="scientific">Tremella mesenterica</name>
    <name type="common">Jelly fungus</name>
    <dbReference type="NCBI Taxonomy" id="5217"/>
    <lineage>
        <taxon>Eukaryota</taxon>
        <taxon>Fungi</taxon>
        <taxon>Dikarya</taxon>
        <taxon>Basidiomycota</taxon>
        <taxon>Agaricomycotina</taxon>
        <taxon>Tremellomycetes</taxon>
        <taxon>Tremellales</taxon>
        <taxon>Tremellaceae</taxon>
        <taxon>Tremella</taxon>
    </lineage>
</organism>
<proteinExistence type="predicted"/>
<accession>A0A4Q1BHE7</accession>
<feature type="region of interest" description="Disordered" evidence="1">
    <location>
        <begin position="167"/>
        <end position="208"/>
    </location>
</feature>
<feature type="region of interest" description="Disordered" evidence="1">
    <location>
        <begin position="29"/>
        <end position="77"/>
    </location>
</feature>
<reference evidence="2 3" key="1">
    <citation type="submission" date="2016-06" db="EMBL/GenBank/DDBJ databases">
        <title>Evolution of pathogenesis and genome organization in the Tremellales.</title>
        <authorList>
            <person name="Cuomo C."/>
            <person name="Litvintseva A."/>
            <person name="Heitman J."/>
            <person name="Chen Y."/>
            <person name="Sun S."/>
            <person name="Springer D."/>
            <person name="Dromer F."/>
            <person name="Young S."/>
            <person name="Zeng Q."/>
            <person name="Chapman S."/>
            <person name="Gujja S."/>
            <person name="Saif S."/>
            <person name="Birren B."/>
        </authorList>
    </citation>
    <scope>NUCLEOTIDE SEQUENCE [LARGE SCALE GENOMIC DNA]</scope>
    <source>
        <strain evidence="2 3">ATCC 28783</strain>
    </source>
</reference>
<feature type="compositionally biased region" description="Polar residues" evidence="1">
    <location>
        <begin position="47"/>
        <end position="77"/>
    </location>
</feature>
<evidence type="ECO:0000313" key="3">
    <source>
        <dbReference type="Proteomes" id="UP000289152"/>
    </source>
</evidence>
<protein>
    <submittedName>
        <fullName evidence="2">Uncharacterized protein</fullName>
    </submittedName>
</protein>
<dbReference type="Proteomes" id="UP000289152">
    <property type="component" value="Unassembled WGS sequence"/>
</dbReference>
<evidence type="ECO:0000313" key="2">
    <source>
        <dbReference type="EMBL" id="RXK37021.1"/>
    </source>
</evidence>